<accession>A0A6A6PQ99</accession>
<dbReference type="GeneID" id="54474707"/>
<proteinExistence type="predicted"/>
<sequence length="250" mass="27016">MAGGLDKRTHRGNSTSTPLPPPSPDPHRVAAQRRRCRSAIPGATHRAAPASGVFESLGDAAPLPAPPQEGDIEHHYPSELPELQQYPIHHQGQRNSSPNTPPWSANNAAQSSADGPRLVAGHGSHGPSRLVNYTHAAHVDATYHTYGDRVSSSFGTTFQPPALLPPPANANDRSRQRNGRNPPPPNVNEQLPHPGRQSAPANINNRRQQHNTYFPPLGPIDPTQRQYVNYPHQHTLATGSGGFNGREKCC</sequence>
<dbReference type="Proteomes" id="UP000799767">
    <property type="component" value="Unassembled WGS sequence"/>
</dbReference>
<feature type="region of interest" description="Disordered" evidence="1">
    <location>
        <begin position="157"/>
        <end position="202"/>
    </location>
</feature>
<dbReference type="RefSeq" id="XP_033588819.1">
    <property type="nucleotide sequence ID" value="XM_033733705.1"/>
</dbReference>
<protein>
    <submittedName>
        <fullName evidence="2">Uncharacterized protein</fullName>
    </submittedName>
</protein>
<dbReference type="EMBL" id="MU001636">
    <property type="protein sequence ID" value="KAF2482249.1"/>
    <property type="molecule type" value="Genomic_DNA"/>
</dbReference>
<gene>
    <name evidence="2" type="ORF">BDY17DRAFT_298199</name>
</gene>
<evidence type="ECO:0000313" key="3">
    <source>
        <dbReference type="Proteomes" id="UP000799767"/>
    </source>
</evidence>
<feature type="region of interest" description="Disordered" evidence="1">
    <location>
        <begin position="1"/>
        <end position="126"/>
    </location>
</feature>
<dbReference type="AlphaFoldDB" id="A0A6A6PQ99"/>
<evidence type="ECO:0000256" key="1">
    <source>
        <dbReference type="SAM" id="MobiDB-lite"/>
    </source>
</evidence>
<organism evidence="2 3">
    <name type="scientific">Neohortaea acidophila</name>
    <dbReference type="NCBI Taxonomy" id="245834"/>
    <lineage>
        <taxon>Eukaryota</taxon>
        <taxon>Fungi</taxon>
        <taxon>Dikarya</taxon>
        <taxon>Ascomycota</taxon>
        <taxon>Pezizomycotina</taxon>
        <taxon>Dothideomycetes</taxon>
        <taxon>Dothideomycetidae</taxon>
        <taxon>Mycosphaerellales</taxon>
        <taxon>Teratosphaeriaceae</taxon>
        <taxon>Neohortaea</taxon>
    </lineage>
</organism>
<reference evidence="2" key="1">
    <citation type="journal article" date="2020" name="Stud. Mycol.">
        <title>101 Dothideomycetes genomes: a test case for predicting lifestyles and emergence of pathogens.</title>
        <authorList>
            <person name="Haridas S."/>
            <person name="Albert R."/>
            <person name="Binder M."/>
            <person name="Bloem J."/>
            <person name="Labutti K."/>
            <person name="Salamov A."/>
            <person name="Andreopoulos B."/>
            <person name="Baker S."/>
            <person name="Barry K."/>
            <person name="Bills G."/>
            <person name="Bluhm B."/>
            <person name="Cannon C."/>
            <person name="Castanera R."/>
            <person name="Culley D."/>
            <person name="Daum C."/>
            <person name="Ezra D."/>
            <person name="Gonzalez J."/>
            <person name="Henrissat B."/>
            <person name="Kuo A."/>
            <person name="Liang C."/>
            <person name="Lipzen A."/>
            <person name="Lutzoni F."/>
            <person name="Magnuson J."/>
            <person name="Mondo S."/>
            <person name="Nolan M."/>
            <person name="Ohm R."/>
            <person name="Pangilinan J."/>
            <person name="Park H.-J."/>
            <person name="Ramirez L."/>
            <person name="Alfaro M."/>
            <person name="Sun H."/>
            <person name="Tritt A."/>
            <person name="Yoshinaga Y."/>
            <person name="Zwiers L.-H."/>
            <person name="Turgeon B."/>
            <person name="Goodwin S."/>
            <person name="Spatafora J."/>
            <person name="Crous P."/>
            <person name="Grigoriev I."/>
        </authorList>
    </citation>
    <scope>NUCLEOTIDE SEQUENCE</scope>
    <source>
        <strain evidence="2">CBS 113389</strain>
    </source>
</reference>
<name>A0A6A6PQ99_9PEZI</name>
<evidence type="ECO:0000313" key="2">
    <source>
        <dbReference type="EMBL" id="KAF2482249.1"/>
    </source>
</evidence>
<keyword evidence="3" id="KW-1185">Reference proteome</keyword>
<feature type="compositionally biased region" description="Polar residues" evidence="1">
    <location>
        <begin position="93"/>
        <end position="113"/>
    </location>
</feature>